<dbReference type="InterPro" id="IPR006869">
    <property type="entry name" value="DUF547"/>
</dbReference>
<evidence type="ECO:0008006" key="6">
    <source>
        <dbReference type="Google" id="ProtNLM"/>
    </source>
</evidence>
<feature type="region of interest" description="Disordered" evidence="1">
    <location>
        <begin position="259"/>
        <end position="285"/>
    </location>
</feature>
<protein>
    <recommendedName>
        <fullName evidence="6">DUF547 domain-containing protein</fullName>
    </recommendedName>
</protein>
<evidence type="ECO:0000259" key="2">
    <source>
        <dbReference type="Pfam" id="PF04784"/>
    </source>
</evidence>
<organism evidence="4 5">
    <name type="scientific">Dioscorea zingiberensis</name>
    <dbReference type="NCBI Taxonomy" id="325984"/>
    <lineage>
        <taxon>Eukaryota</taxon>
        <taxon>Viridiplantae</taxon>
        <taxon>Streptophyta</taxon>
        <taxon>Embryophyta</taxon>
        <taxon>Tracheophyta</taxon>
        <taxon>Spermatophyta</taxon>
        <taxon>Magnoliopsida</taxon>
        <taxon>Liliopsida</taxon>
        <taxon>Dioscoreales</taxon>
        <taxon>Dioscoreaceae</taxon>
        <taxon>Dioscorea</taxon>
    </lineage>
</organism>
<evidence type="ECO:0000256" key="1">
    <source>
        <dbReference type="SAM" id="MobiDB-lite"/>
    </source>
</evidence>
<name>A0A9D5D880_9LILI</name>
<reference evidence="4" key="2">
    <citation type="journal article" date="2022" name="Hortic Res">
        <title>The genome of Dioscorea zingiberensis sheds light on the biosynthesis, origin and evolution of the medicinally important diosgenin saponins.</title>
        <authorList>
            <person name="Li Y."/>
            <person name="Tan C."/>
            <person name="Li Z."/>
            <person name="Guo J."/>
            <person name="Li S."/>
            <person name="Chen X."/>
            <person name="Wang C."/>
            <person name="Dai X."/>
            <person name="Yang H."/>
            <person name="Song W."/>
            <person name="Hou L."/>
            <person name="Xu J."/>
            <person name="Tong Z."/>
            <person name="Xu A."/>
            <person name="Yuan X."/>
            <person name="Wang W."/>
            <person name="Yang Q."/>
            <person name="Chen L."/>
            <person name="Sun Z."/>
            <person name="Wang K."/>
            <person name="Pan B."/>
            <person name="Chen J."/>
            <person name="Bao Y."/>
            <person name="Liu F."/>
            <person name="Qi X."/>
            <person name="Gang D.R."/>
            <person name="Wen J."/>
            <person name="Li J."/>
        </authorList>
    </citation>
    <scope>NUCLEOTIDE SEQUENCE</scope>
    <source>
        <strain evidence="4">Dzin_1.0</strain>
    </source>
</reference>
<gene>
    <name evidence="4" type="ORF">J5N97_005497</name>
</gene>
<evidence type="ECO:0000313" key="5">
    <source>
        <dbReference type="Proteomes" id="UP001085076"/>
    </source>
</evidence>
<feature type="domain" description="Ternary complex factor MIP1 leucine-zipper" evidence="3">
    <location>
        <begin position="21"/>
        <end position="110"/>
    </location>
</feature>
<dbReference type="Proteomes" id="UP001085076">
    <property type="component" value="Miscellaneous, Linkage group lg01"/>
</dbReference>
<feature type="region of interest" description="Disordered" evidence="1">
    <location>
        <begin position="1"/>
        <end position="22"/>
    </location>
</feature>
<feature type="compositionally biased region" description="Low complexity" evidence="1">
    <location>
        <begin position="263"/>
        <end position="278"/>
    </location>
</feature>
<feature type="domain" description="DUF547" evidence="2">
    <location>
        <begin position="349"/>
        <end position="483"/>
    </location>
</feature>
<dbReference type="OrthoDB" id="418495at2759"/>
<sequence>MSVCPSRFSSTPRPRHSRSVSGLHQDVLNISPRLSHHNSKVCLERRLHDRNSSFTEEMVSGCSSTNSIDSPKNPIPKPTSELVKEIAALELEVVNLERYLLSLYRATFDQYLVSSASVLDCGTKSPLECHEESMQQKSKFHTEYLQTREVNSNQQAGRRSHSHAIKEIQKTRAIDFMDNKNISACDMTAASYMTNEPFPREEPNDGVKKSILSRRSLADQMGASLMDHVPNFACRLSEEIVRCIAAIYCKLTNHPPMQPAELSVSPTPSLSTSSTYSPHDPGDNWSPRFNCDTISSPLQMESLKDKLNPYTNMIEVPKISVDGGRFDYASKMLNIFRSLIKQLEVVNPRKMKHEQQLAFWINIHNALVMHAFLAYGLHQNLMKNTFSILKAAYDIGGHSVNAYEIQSSILRCQSHRPALWLRALYSPTMNFKKGNGKHSYTLNHPEPLAHFALSSGAYSDPAVRVYTAKNVLQELELAKDEFIQANMSIKKESKIILPKILYYYAKDASLELSELLKMIINCVPLSQQKIIQRCLKGRIEKCIEWSPHKSTFRYLLHRDLDKQKASLYNFYQG</sequence>
<reference evidence="4" key="1">
    <citation type="submission" date="2021-03" db="EMBL/GenBank/DDBJ databases">
        <authorList>
            <person name="Li Z."/>
            <person name="Yang C."/>
        </authorList>
    </citation>
    <scope>NUCLEOTIDE SEQUENCE</scope>
    <source>
        <strain evidence="4">Dzin_1.0</strain>
        <tissue evidence="4">Leaf</tissue>
    </source>
</reference>
<proteinExistence type="predicted"/>
<comment type="caution">
    <text evidence="4">The sequence shown here is derived from an EMBL/GenBank/DDBJ whole genome shotgun (WGS) entry which is preliminary data.</text>
</comment>
<evidence type="ECO:0000259" key="3">
    <source>
        <dbReference type="Pfam" id="PF14389"/>
    </source>
</evidence>
<evidence type="ECO:0000313" key="4">
    <source>
        <dbReference type="EMBL" id="KAJ0987141.1"/>
    </source>
</evidence>
<dbReference type="Pfam" id="PF04784">
    <property type="entry name" value="DUF547"/>
    <property type="match status" value="1"/>
</dbReference>
<accession>A0A9D5D880</accession>
<dbReference type="AlphaFoldDB" id="A0A9D5D880"/>
<dbReference type="Pfam" id="PF14389">
    <property type="entry name" value="Lzipper-MIP1"/>
    <property type="match status" value="1"/>
</dbReference>
<dbReference type="PANTHER" id="PTHR23054">
    <property type="entry name" value="TERNARY COMPLEX FACTOR MIP1, LEUCINE-ZIPPER-RELATED"/>
    <property type="match status" value="1"/>
</dbReference>
<keyword evidence="5" id="KW-1185">Reference proteome</keyword>
<dbReference type="InterPro" id="IPR025757">
    <property type="entry name" value="MIP1_Leuzipper"/>
</dbReference>
<dbReference type="EMBL" id="JAGGNH010000001">
    <property type="protein sequence ID" value="KAJ0987141.1"/>
    <property type="molecule type" value="Genomic_DNA"/>
</dbReference>
<dbReference type="PANTHER" id="PTHR23054:SF15">
    <property type="entry name" value="OS08G0515700 PROTEIN"/>
    <property type="match status" value="1"/>
</dbReference>